<dbReference type="Proteomes" id="UP000189703">
    <property type="component" value="Unplaced"/>
</dbReference>
<dbReference type="OrthoDB" id="407555at2759"/>
<dbReference type="KEGG" id="nnu:104595701"/>
<dbReference type="RefSeq" id="XP_019053012.1">
    <property type="nucleotide sequence ID" value="XM_019197467.1"/>
</dbReference>
<organism evidence="1 2">
    <name type="scientific">Nelumbo nucifera</name>
    <name type="common">Sacred lotus</name>
    <dbReference type="NCBI Taxonomy" id="4432"/>
    <lineage>
        <taxon>Eukaryota</taxon>
        <taxon>Viridiplantae</taxon>
        <taxon>Streptophyta</taxon>
        <taxon>Embryophyta</taxon>
        <taxon>Tracheophyta</taxon>
        <taxon>Spermatophyta</taxon>
        <taxon>Magnoliopsida</taxon>
        <taxon>Proteales</taxon>
        <taxon>Nelumbonaceae</taxon>
        <taxon>Nelumbo</taxon>
    </lineage>
</organism>
<evidence type="ECO:0000313" key="1">
    <source>
        <dbReference type="Proteomes" id="UP000189703"/>
    </source>
</evidence>
<accession>A0A1U8Q312</accession>
<dbReference type="AlphaFoldDB" id="A0A1U8Q312"/>
<sequence length="139" mass="15554">MPGLRNEFGIGPTPCRSVPYQKGSPVSSSYFTNPTQMPSQTMDTIRLKCTQASEYEDAESDNCQASSRYHSFFESQECEGGAVMNKLDTGLLNSYHPVDCQSGLRLHNIYREEQTMKSRINGEQGCRNKQGISRLMLTA</sequence>
<gene>
    <name evidence="2" type="primary">LOC104595701</name>
</gene>
<proteinExistence type="predicted"/>
<dbReference type="InParanoid" id="A0A1U8Q312"/>
<evidence type="ECO:0000313" key="2">
    <source>
        <dbReference type="RefSeq" id="XP_019053012.1"/>
    </source>
</evidence>
<dbReference type="GeneID" id="104595701"/>
<keyword evidence="1" id="KW-1185">Reference proteome</keyword>
<name>A0A1U8Q312_NELNU</name>
<reference evidence="2" key="1">
    <citation type="submission" date="2025-08" db="UniProtKB">
        <authorList>
            <consortium name="RefSeq"/>
        </authorList>
    </citation>
    <scope>IDENTIFICATION</scope>
</reference>
<protein>
    <submittedName>
        <fullName evidence="2">Uncharacterized protein LOC104595701</fullName>
    </submittedName>
</protein>